<keyword evidence="7" id="KW-1185">Reference proteome</keyword>
<dbReference type="Gramene" id="ORUFI11G24970.1">
    <property type="protein sequence ID" value="ORUFI11G24970.1"/>
    <property type="gene ID" value="ORUFI11G24970"/>
</dbReference>
<dbReference type="HOGENOM" id="CLU_759478_0_0_1"/>
<dbReference type="PROSITE" id="PS00107">
    <property type="entry name" value="PROTEIN_KINASE_ATP"/>
    <property type="match status" value="1"/>
</dbReference>
<dbReference type="InterPro" id="IPR045274">
    <property type="entry name" value="WAK-like"/>
</dbReference>
<dbReference type="InterPro" id="IPR017441">
    <property type="entry name" value="Protein_kinase_ATP_BS"/>
</dbReference>
<dbReference type="InterPro" id="IPR000719">
    <property type="entry name" value="Prot_kinase_dom"/>
</dbReference>
<keyword evidence="4" id="KW-0812">Transmembrane</keyword>
<keyword evidence="4" id="KW-0472">Membrane</keyword>
<keyword evidence="1 3" id="KW-0547">Nucleotide-binding</keyword>
<dbReference type="Gene3D" id="1.10.510.10">
    <property type="entry name" value="Transferase(Phosphotransferase) domain 1"/>
    <property type="match status" value="1"/>
</dbReference>
<organism evidence="6 7">
    <name type="scientific">Oryza rufipogon</name>
    <name type="common">Brownbeard rice</name>
    <name type="synonym">Asian wild rice</name>
    <dbReference type="NCBI Taxonomy" id="4529"/>
    <lineage>
        <taxon>Eukaryota</taxon>
        <taxon>Viridiplantae</taxon>
        <taxon>Streptophyta</taxon>
        <taxon>Embryophyta</taxon>
        <taxon>Tracheophyta</taxon>
        <taxon>Spermatophyta</taxon>
        <taxon>Magnoliopsida</taxon>
        <taxon>Liliopsida</taxon>
        <taxon>Poales</taxon>
        <taxon>Poaceae</taxon>
        <taxon>BOP clade</taxon>
        <taxon>Oryzoideae</taxon>
        <taxon>Oryzeae</taxon>
        <taxon>Oryzinae</taxon>
        <taxon>Oryza</taxon>
    </lineage>
</organism>
<dbReference type="eggNOG" id="ENOG502SWFH">
    <property type="taxonomic scope" value="Eukaryota"/>
</dbReference>
<reference evidence="7" key="1">
    <citation type="submission" date="2013-06" db="EMBL/GenBank/DDBJ databases">
        <authorList>
            <person name="Zhao Q."/>
        </authorList>
    </citation>
    <scope>NUCLEOTIDE SEQUENCE</scope>
    <source>
        <strain evidence="7">cv. W1943</strain>
    </source>
</reference>
<sequence length="343" mass="37197">MASSAPAAVAAAPRPADCPSKCGDVDIPFPFGIGDDHCFWPGFDVAIQDFGRSGNKIFANRDGEMVLPTVLDWAIRGTNGSCSACVSDQSDCANATNGDGYLCKCSEGYDGNPYLGSNIGGCTATVCSVISLTVLVCLYKRRKRRMFANNNGGRLLKDMNIVLITEKDLNKMTKNRSTKILGEGSFGKVYMGTHKNQPVAVKYSKGKRKLAQMHGKDIKCMNKNMFQNAFCWSKVPSSPQQDSSSRVSGPELVDELRVQSLIQHENVVSLLGCCIETEEPTLILEFITNGSLEKMLHGDDRRSLSLLQRLDIAIGSAKALSYMHSSSLMHGDVKPPTSSSMTT</sequence>
<dbReference type="InterPro" id="IPR001245">
    <property type="entry name" value="Ser-Thr/Tyr_kinase_cat_dom"/>
</dbReference>
<keyword evidence="2 3" id="KW-0067">ATP-binding</keyword>
<dbReference type="PANTHER" id="PTHR27005">
    <property type="entry name" value="WALL-ASSOCIATED RECEPTOR KINASE-LIKE 21"/>
    <property type="match status" value="1"/>
</dbReference>
<dbReference type="EnsemblPlants" id="ORUFI11G24970.1">
    <property type="protein sequence ID" value="ORUFI11G24970.1"/>
    <property type="gene ID" value="ORUFI11G24970"/>
</dbReference>
<keyword evidence="4" id="KW-1133">Transmembrane helix</keyword>
<evidence type="ECO:0000313" key="6">
    <source>
        <dbReference type="EnsemblPlants" id="ORUFI11G24970.1"/>
    </source>
</evidence>
<protein>
    <recommendedName>
        <fullName evidence="5">Protein kinase domain-containing protein</fullName>
    </recommendedName>
</protein>
<dbReference type="PROSITE" id="PS50011">
    <property type="entry name" value="PROTEIN_KINASE_DOM"/>
    <property type="match status" value="1"/>
</dbReference>
<feature type="binding site" evidence="3">
    <location>
        <position position="202"/>
    </location>
    <ligand>
        <name>ATP</name>
        <dbReference type="ChEBI" id="CHEBI:30616"/>
    </ligand>
</feature>
<evidence type="ECO:0000256" key="2">
    <source>
        <dbReference type="ARBA" id="ARBA00022840"/>
    </source>
</evidence>
<evidence type="ECO:0000256" key="4">
    <source>
        <dbReference type="SAM" id="Phobius"/>
    </source>
</evidence>
<dbReference type="GO" id="GO:0004674">
    <property type="term" value="F:protein serine/threonine kinase activity"/>
    <property type="evidence" value="ECO:0007669"/>
    <property type="project" value="TreeGrafter"/>
</dbReference>
<accession>A0A0E0RC67</accession>
<evidence type="ECO:0000256" key="1">
    <source>
        <dbReference type="ARBA" id="ARBA00022741"/>
    </source>
</evidence>
<reference evidence="6" key="2">
    <citation type="submission" date="2015-06" db="UniProtKB">
        <authorList>
            <consortium name="EnsemblPlants"/>
        </authorList>
    </citation>
    <scope>IDENTIFICATION</scope>
</reference>
<dbReference type="GO" id="GO:0007166">
    <property type="term" value="P:cell surface receptor signaling pathway"/>
    <property type="evidence" value="ECO:0007669"/>
    <property type="project" value="InterPro"/>
</dbReference>
<proteinExistence type="predicted"/>
<dbReference type="InterPro" id="IPR011009">
    <property type="entry name" value="Kinase-like_dom_sf"/>
</dbReference>
<feature type="transmembrane region" description="Helical" evidence="4">
    <location>
        <begin position="118"/>
        <end position="139"/>
    </location>
</feature>
<dbReference type="SUPFAM" id="SSF56112">
    <property type="entry name" value="Protein kinase-like (PK-like)"/>
    <property type="match status" value="1"/>
</dbReference>
<dbReference type="Gene3D" id="3.30.200.20">
    <property type="entry name" value="Phosphorylase Kinase, domain 1"/>
    <property type="match status" value="1"/>
</dbReference>
<dbReference type="GO" id="GO:0005524">
    <property type="term" value="F:ATP binding"/>
    <property type="evidence" value="ECO:0007669"/>
    <property type="project" value="UniProtKB-UniRule"/>
</dbReference>
<evidence type="ECO:0000313" key="7">
    <source>
        <dbReference type="Proteomes" id="UP000008022"/>
    </source>
</evidence>
<dbReference type="Proteomes" id="UP000008022">
    <property type="component" value="Unassembled WGS sequence"/>
</dbReference>
<dbReference type="GO" id="GO:0005886">
    <property type="term" value="C:plasma membrane"/>
    <property type="evidence" value="ECO:0007669"/>
    <property type="project" value="TreeGrafter"/>
</dbReference>
<dbReference type="OMA" id="AQMHGKD"/>
<feature type="domain" description="Protein kinase" evidence="5">
    <location>
        <begin position="175"/>
        <end position="343"/>
    </location>
</feature>
<dbReference type="PANTHER" id="PTHR27005:SF162">
    <property type="entry name" value="OS11G0691500 PROTEIN"/>
    <property type="match status" value="1"/>
</dbReference>
<dbReference type="Pfam" id="PF07714">
    <property type="entry name" value="PK_Tyr_Ser-Thr"/>
    <property type="match status" value="1"/>
</dbReference>
<name>A0A0E0RC67_ORYRU</name>
<evidence type="ECO:0000259" key="5">
    <source>
        <dbReference type="PROSITE" id="PS50011"/>
    </source>
</evidence>
<dbReference type="AlphaFoldDB" id="A0A0E0RC67"/>
<evidence type="ECO:0000256" key="3">
    <source>
        <dbReference type="PROSITE-ProRule" id="PRU10141"/>
    </source>
</evidence>
<dbReference type="SMART" id="SM00220">
    <property type="entry name" value="S_TKc"/>
    <property type="match status" value="1"/>
</dbReference>